<keyword evidence="3" id="KW-1185">Reference proteome</keyword>
<name>A0A319CHD9_ASPVC</name>
<accession>A0A319CHD9</accession>
<dbReference type="PANTHER" id="PTHR40619">
    <property type="entry name" value="FUNGAL STAND N-TERMINAL GOODBYE DOMAIN-CONTAINING PROTEIN"/>
    <property type="match status" value="1"/>
</dbReference>
<dbReference type="Proteomes" id="UP000248405">
    <property type="component" value="Unassembled WGS sequence"/>
</dbReference>
<evidence type="ECO:0000256" key="1">
    <source>
        <dbReference type="SAM" id="MobiDB-lite"/>
    </source>
</evidence>
<feature type="region of interest" description="Disordered" evidence="1">
    <location>
        <begin position="603"/>
        <end position="636"/>
    </location>
</feature>
<dbReference type="PANTHER" id="PTHR40619:SF3">
    <property type="entry name" value="FUNGAL STAND N-TERMINAL GOODBYE DOMAIN-CONTAINING PROTEIN"/>
    <property type="match status" value="1"/>
</dbReference>
<gene>
    <name evidence="2" type="ORF">BO88DRAFT_378276</name>
</gene>
<evidence type="ECO:0000313" key="2">
    <source>
        <dbReference type="EMBL" id="PYH74728.1"/>
    </source>
</evidence>
<dbReference type="AlphaFoldDB" id="A0A319CHD9"/>
<dbReference type="RefSeq" id="XP_025568522.1">
    <property type="nucleotide sequence ID" value="XM_025704437.1"/>
</dbReference>
<dbReference type="OrthoDB" id="5419927at2759"/>
<organism evidence="2 3">
    <name type="scientific">Aspergillus vadensis (strain CBS 113365 / IMI 142717 / IBT 24658)</name>
    <dbReference type="NCBI Taxonomy" id="1448311"/>
    <lineage>
        <taxon>Eukaryota</taxon>
        <taxon>Fungi</taxon>
        <taxon>Dikarya</taxon>
        <taxon>Ascomycota</taxon>
        <taxon>Pezizomycotina</taxon>
        <taxon>Eurotiomycetes</taxon>
        <taxon>Eurotiomycetidae</taxon>
        <taxon>Eurotiales</taxon>
        <taxon>Aspergillaceae</taxon>
        <taxon>Aspergillus</taxon>
        <taxon>Aspergillus subgen. Circumdati</taxon>
    </lineage>
</organism>
<protein>
    <submittedName>
        <fullName evidence="2">Uncharacterized protein</fullName>
    </submittedName>
</protein>
<reference evidence="2" key="1">
    <citation type="submission" date="2016-12" db="EMBL/GenBank/DDBJ databases">
        <title>The genomes of Aspergillus section Nigri reveals drivers in fungal speciation.</title>
        <authorList>
            <consortium name="DOE Joint Genome Institute"/>
            <person name="Vesth T.C."/>
            <person name="Nybo J."/>
            <person name="Theobald S."/>
            <person name="Brandl J."/>
            <person name="Frisvad J.C."/>
            <person name="Nielsen K.F."/>
            <person name="Lyhne E.K."/>
            <person name="Kogle M.E."/>
            <person name="Kuo A."/>
            <person name="Riley R."/>
            <person name="Clum A."/>
            <person name="Nolan M."/>
            <person name="Lipzen A."/>
            <person name="Salamov A."/>
            <person name="Henrissat B."/>
            <person name="Wiebenga A."/>
            <person name="De Vries R.P."/>
            <person name="Grigoriev I.V."/>
            <person name="Mortensen U.H."/>
            <person name="Andersen M.R."/>
            <person name="Baker S.E."/>
        </authorList>
    </citation>
    <scope>NUCLEOTIDE SEQUENCE [LARGE SCALE GENOMIC DNA]</scope>
    <source>
        <strain evidence="2">CBS 113365</strain>
    </source>
</reference>
<dbReference type="GeneID" id="37209029"/>
<proteinExistence type="predicted"/>
<evidence type="ECO:0000313" key="3">
    <source>
        <dbReference type="Proteomes" id="UP000248405"/>
    </source>
</evidence>
<dbReference type="EMBL" id="KZ821614">
    <property type="protein sequence ID" value="PYH74728.1"/>
    <property type="molecule type" value="Genomic_DNA"/>
</dbReference>
<sequence length="636" mass="73040">MDLNWESPSRREVATTATFIDSEAHKTHDGFGGSSKLDLERGEYVKFRPYLALKIYIDTVLGIRVQGDSWDGLCEKINGIEDRYRNRKESLWHLIWYKMGDYSSMLDGWVALIPDAYGLTVVKTGLAVVFKLAEHSAEKRNKIFKTFAELRNALMRADPTRTSFRANKEVAVCAEHLYQTVVDSIEDMILLTSQEKSTWRRLIPKFKHKTPAPDPDTILQNVVDHTKDFERAVGMARDQVIESTAVVSQDTNMRTTMIQWEVSSTKNNTEILRSDIEKKSENSERRHQELCNFIIGQIEAKSKIAKRESALEDGSLSLKNQLMTLLLEVVSMNRFCEIIVQPSSTEDKPLDIKRMFQHPNEDFRRALVHKSRFNAATQGQVQSLLRHERLHRWVTHHHPDLILVDANINSSGLSKVSAISVFCATLVSSMIEVHPDDVVVQFFCGLHTAPLDPWHGPNGLVRSIIMQLLMKLVKMNILDLKFINNRDYLRDLEEHDLNALCDTLYSLVPQFPADTRVYCIIDSISWFDKDKTFAELATVMEWLQCMVEDRSLIPIFKIMLTNPMKSNRRMKELPVFKENPSRIVTLSSRNLIPMGISNRAIERQLSRSPSPSPLTPKKGVSRTARPESYDDDYDEW</sequence>